<evidence type="ECO:0000256" key="1">
    <source>
        <dbReference type="SAM" id="MobiDB-lite"/>
    </source>
</evidence>
<dbReference type="AlphaFoldDB" id="A0AAV7N7G1"/>
<accession>A0AAV7N7G1</accession>
<feature type="compositionally biased region" description="Low complexity" evidence="1">
    <location>
        <begin position="92"/>
        <end position="101"/>
    </location>
</feature>
<keyword evidence="3" id="KW-1185">Reference proteome</keyword>
<evidence type="ECO:0000313" key="2">
    <source>
        <dbReference type="EMBL" id="KAJ1110629.1"/>
    </source>
</evidence>
<comment type="caution">
    <text evidence="2">The sequence shown here is derived from an EMBL/GenBank/DDBJ whole genome shotgun (WGS) entry which is preliminary data.</text>
</comment>
<dbReference type="EMBL" id="JANPWB010000013">
    <property type="protein sequence ID" value="KAJ1110629.1"/>
    <property type="molecule type" value="Genomic_DNA"/>
</dbReference>
<evidence type="ECO:0000313" key="3">
    <source>
        <dbReference type="Proteomes" id="UP001066276"/>
    </source>
</evidence>
<feature type="compositionally biased region" description="Basic residues" evidence="1">
    <location>
        <begin position="78"/>
        <end position="91"/>
    </location>
</feature>
<dbReference type="Proteomes" id="UP001066276">
    <property type="component" value="Chromosome 9"/>
</dbReference>
<proteinExistence type="predicted"/>
<feature type="region of interest" description="Disordered" evidence="1">
    <location>
        <begin position="43"/>
        <end position="139"/>
    </location>
</feature>
<reference evidence="2" key="1">
    <citation type="journal article" date="2022" name="bioRxiv">
        <title>Sequencing and chromosome-scale assembly of the giantPleurodeles waltlgenome.</title>
        <authorList>
            <person name="Brown T."/>
            <person name="Elewa A."/>
            <person name="Iarovenko S."/>
            <person name="Subramanian E."/>
            <person name="Araus A.J."/>
            <person name="Petzold A."/>
            <person name="Susuki M."/>
            <person name="Suzuki K.-i.T."/>
            <person name="Hayashi T."/>
            <person name="Toyoda A."/>
            <person name="Oliveira C."/>
            <person name="Osipova E."/>
            <person name="Leigh N.D."/>
            <person name="Simon A."/>
            <person name="Yun M.H."/>
        </authorList>
    </citation>
    <scope>NUCLEOTIDE SEQUENCE</scope>
    <source>
        <strain evidence="2">20211129_DDA</strain>
        <tissue evidence="2">Liver</tissue>
    </source>
</reference>
<protein>
    <submittedName>
        <fullName evidence="2">Uncharacterized protein</fullName>
    </submittedName>
</protein>
<sequence length="139" mass="15735">MHSYGRPGHPGRLLRNPLVVIAEVSMYISRIIRILSLRFRAISPQPLRPPQRHSSLRSSLGTQREARHQNAHSGRGPVKARGRRSTSRGRASRSSLAPASRDFGPPAPRVAAQPRELNCHRFRQDKCRIRPLDRQSLTK</sequence>
<gene>
    <name evidence="2" type="ORF">NDU88_007978</name>
</gene>
<name>A0AAV7N7G1_PLEWA</name>
<feature type="compositionally biased region" description="Basic and acidic residues" evidence="1">
    <location>
        <begin position="117"/>
        <end position="133"/>
    </location>
</feature>
<organism evidence="2 3">
    <name type="scientific">Pleurodeles waltl</name>
    <name type="common">Iberian ribbed newt</name>
    <dbReference type="NCBI Taxonomy" id="8319"/>
    <lineage>
        <taxon>Eukaryota</taxon>
        <taxon>Metazoa</taxon>
        <taxon>Chordata</taxon>
        <taxon>Craniata</taxon>
        <taxon>Vertebrata</taxon>
        <taxon>Euteleostomi</taxon>
        <taxon>Amphibia</taxon>
        <taxon>Batrachia</taxon>
        <taxon>Caudata</taxon>
        <taxon>Salamandroidea</taxon>
        <taxon>Salamandridae</taxon>
        <taxon>Pleurodelinae</taxon>
        <taxon>Pleurodeles</taxon>
    </lineage>
</organism>